<keyword evidence="3" id="KW-1185">Reference proteome</keyword>
<dbReference type="EMBL" id="JAWDGP010007236">
    <property type="protein sequence ID" value="KAK3727704.1"/>
    <property type="molecule type" value="Genomic_DNA"/>
</dbReference>
<name>A0AAE0XZQ9_9GAST</name>
<feature type="region of interest" description="Disordered" evidence="1">
    <location>
        <begin position="62"/>
        <end position="94"/>
    </location>
</feature>
<evidence type="ECO:0000313" key="3">
    <source>
        <dbReference type="Proteomes" id="UP001283361"/>
    </source>
</evidence>
<sequence>MQDNWTRRLYTGSSHGSHQATRVIVEIKVEKVTTHFTYSVRFTQVGFPVDPGLDPDLELNLGLPRTRRPSKIHGTGTPQSGERHDLPSSSCGETPEDARVAFAAQAAAPLVPVSPSQVRKPDRPSINYTLVQRFSTCVSLTPLISTCRRSCDRDDTYNKGDTTFWGYNRGHPNPQPPFLLSPCSNFHALAEYPSLHRTKGVSLTILGVDIGLTILDTGNIISANLVADLCRGCGHSGKQRGFSRCEDKKKTKNTQRFYSPRHLAGGRVHQPPRAPEDGLKRDSPALKSTDQKIKKVDCKEARSRLSEWLIHIEKGRNVKY</sequence>
<gene>
    <name evidence="2" type="ORF">RRG08_032661</name>
</gene>
<evidence type="ECO:0000256" key="1">
    <source>
        <dbReference type="SAM" id="MobiDB-lite"/>
    </source>
</evidence>
<proteinExistence type="predicted"/>
<accession>A0AAE0XZQ9</accession>
<protein>
    <submittedName>
        <fullName evidence="2">Uncharacterized protein</fullName>
    </submittedName>
</protein>
<comment type="caution">
    <text evidence="2">The sequence shown here is derived from an EMBL/GenBank/DDBJ whole genome shotgun (WGS) entry which is preliminary data.</text>
</comment>
<feature type="compositionally biased region" description="Basic and acidic residues" evidence="1">
    <location>
        <begin position="274"/>
        <end position="292"/>
    </location>
</feature>
<evidence type="ECO:0000313" key="2">
    <source>
        <dbReference type="EMBL" id="KAK3727704.1"/>
    </source>
</evidence>
<dbReference type="Proteomes" id="UP001283361">
    <property type="component" value="Unassembled WGS sequence"/>
</dbReference>
<feature type="region of interest" description="Disordered" evidence="1">
    <location>
        <begin position="259"/>
        <end position="292"/>
    </location>
</feature>
<organism evidence="2 3">
    <name type="scientific">Elysia crispata</name>
    <name type="common">lettuce slug</name>
    <dbReference type="NCBI Taxonomy" id="231223"/>
    <lineage>
        <taxon>Eukaryota</taxon>
        <taxon>Metazoa</taxon>
        <taxon>Spiralia</taxon>
        <taxon>Lophotrochozoa</taxon>
        <taxon>Mollusca</taxon>
        <taxon>Gastropoda</taxon>
        <taxon>Heterobranchia</taxon>
        <taxon>Euthyneura</taxon>
        <taxon>Panpulmonata</taxon>
        <taxon>Sacoglossa</taxon>
        <taxon>Placobranchoidea</taxon>
        <taxon>Plakobranchidae</taxon>
        <taxon>Elysia</taxon>
    </lineage>
</organism>
<dbReference type="AlphaFoldDB" id="A0AAE0XZQ9"/>
<reference evidence="2" key="1">
    <citation type="journal article" date="2023" name="G3 (Bethesda)">
        <title>A reference genome for the long-term kleptoplast-retaining sea slug Elysia crispata morphotype clarki.</title>
        <authorList>
            <person name="Eastman K.E."/>
            <person name="Pendleton A.L."/>
            <person name="Shaikh M.A."/>
            <person name="Suttiyut T."/>
            <person name="Ogas R."/>
            <person name="Tomko P."/>
            <person name="Gavelis G."/>
            <person name="Widhalm J.R."/>
            <person name="Wisecaver J.H."/>
        </authorList>
    </citation>
    <scope>NUCLEOTIDE SEQUENCE</scope>
    <source>
        <strain evidence="2">ECLA1</strain>
    </source>
</reference>